<proteinExistence type="predicted"/>
<feature type="domain" description="P-type ATPase C-terminal" evidence="11">
    <location>
        <begin position="1120"/>
        <end position="1369"/>
    </location>
</feature>
<dbReference type="PRINTS" id="PR00119">
    <property type="entry name" value="CATATPASE"/>
</dbReference>
<dbReference type="Pfam" id="PF16212">
    <property type="entry name" value="PhoLip_ATPase_C"/>
    <property type="match status" value="1"/>
</dbReference>
<dbReference type="PANTHER" id="PTHR24092:SF150">
    <property type="entry name" value="PHOSPHOLIPID-TRANSPORTING ATPASE"/>
    <property type="match status" value="1"/>
</dbReference>
<feature type="transmembrane region" description="Helical" evidence="9">
    <location>
        <begin position="1341"/>
        <end position="1358"/>
    </location>
</feature>
<dbReference type="EMBL" id="CAUYUE010000011">
    <property type="protein sequence ID" value="CAK0784825.1"/>
    <property type="molecule type" value="Genomic_DNA"/>
</dbReference>
<dbReference type="InterPro" id="IPR032630">
    <property type="entry name" value="P_typ_ATPase_c"/>
</dbReference>
<dbReference type="Gene3D" id="3.40.1110.10">
    <property type="entry name" value="Calcium-transporting ATPase, cytoplasmic domain N"/>
    <property type="match status" value="1"/>
</dbReference>
<keyword evidence="6 9" id="KW-1133">Transmembrane helix</keyword>
<reference evidence="12 13" key="1">
    <citation type="submission" date="2023-10" db="EMBL/GenBank/DDBJ databases">
        <authorList>
            <person name="Maclean D."/>
            <person name="Macfadyen A."/>
        </authorList>
    </citation>
    <scope>NUCLEOTIDE SEQUENCE [LARGE SCALE GENOMIC DNA]</scope>
</reference>
<evidence type="ECO:0000313" key="12">
    <source>
        <dbReference type="EMBL" id="CAK0784825.1"/>
    </source>
</evidence>
<feature type="domain" description="P-type ATPase N-terminal" evidence="10">
    <location>
        <begin position="163"/>
        <end position="216"/>
    </location>
</feature>
<dbReference type="InterPro" id="IPR023214">
    <property type="entry name" value="HAD_sf"/>
</dbReference>
<evidence type="ECO:0000313" key="13">
    <source>
        <dbReference type="Proteomes" id="UP001314263"/>
    </source>
</evidence>
<keyword evidence="7 9" id="KW-0472">Membrane</keyword>
<dbReference type="SFLD" id="SFLDS00003">
    <property type="entry name" value="Haloacid_Dehalogenase"/>
    <property type="match status" value="1"/>
</dbReference>
<organism evidence="12 13">
    <name type="scientific">Coccomyxa viridis</name>
    <dbReference type="NCBI Taxonomy" id="1274662"/>
    <lineage>
        <taxon>Eukaryota</taxon>
        <taxon>Viridiplantae</taxon>
        <taxon>Chlorophyta</taxon>
        <taxon>core chlorophytes</taxon>
        <taxon>Trebouxiophyceae</taxon>
        <taxon>Trebouxiophyceae incertae sedis</taxon>
        <taxon>Coccomyxaceae</taxon>
        <taxon>Coccomyxa</taxon>
    </lineage>
</organism>
<keyword evidence="13" id="KW-1185">Reference proteome</keyword>
<dbReference type="Pfam" id="PF16209">
    <property type="entry name" value="PhoLip_ATPase_N"/>
    <property type="match status" value="1"/>
</dbReference>
<keyword evidence="2 9" id="KW-0812">Transmembrane</keyword>
<evidence type="ECO:0000256" key="4">
    <source>
        <dbReference type="ARBA" id="ARBA00022842"/>
    </source>
</evidence>
<feature type="compositionally biased region" description="Polar residues" evidence="8">
    <location>
        <begin position="625"/>
        <end position="654"/>
    </location>
</feature>
<dbReference type="InterPro" id="IPR023299">
    <property type="entry name" value="ATPase_P-typ_cyto_dom_N"/>
</dbReference>
<feature type="compositionally biased region" description="Basic and acidic residues" evidence="8">
    <location>
        <begin position="671"/>
        <end position="691"/>
    </location>
</feature>
<gene>
    <name evidence="12" type="ORF">CVIRNUC_008029</name>
</gene>
<protein>
    <recommendedName>
        <fullName evidence="14">P-type phospholipid transporter</fullName>
    </recommendedName>
</protein>
<feature type="transmembrane region" description="Helical" evidence="9">
    <location>
        <begin position="416"/>
        <end position="443"/>
    </location>
</feature>
<comment type="subcellular location">
    <subcellularLocation>
        <location evidence="1">Membrane</location>
        <topology evidence="1">Multi-pass membrane protein</topology>
    </subcellularLocation>
</comment>
<comment type="caution">
    <text evidence="12">The sequence shown here is derived from an EMBL/GenBank/DDBJ whole genome shotgun (WGS) entry which is preliminary data.</text>
</comment>
<feature type="transmembrane region" description="Helical" evidence="9">
    <location>
        <begin position="1266"/>
        <end position="1287"/>
    </location>
</feature>
<feature type="transmembrane region" description="Helical" evidence="9">
    <location>
        <begin position="463"/>
        <end position="481"/>
    </location>
</feature>
<evidence type="ECO:0000256" key="5">
    <source>
        <dbReference type="ARBA" id="ARBA00022967"/>
    </source>
</evidence>
<evidence type="ECO:0000259" key="10">
    <source>
        <dbReference type="Pfam" id="PF16209"/>
    </source>
</evidence>
<feature type="region of interest" description="Disordered" evidence="8">
    <location>
        <begin position="607"/>
        <end position="704"/>
    </location>
</feature>
<feature type="transmembrane region" description="Helical" evidence="9">
    <location>
        <begin position="488"/>
        <end position="508"/>
    </location>
</feature>
<evidence type="ECO:0000256" key="6">
    <source>
        <dbReference type="ARBA" id="ARBA00022989"/>
    </source>
</evidence>
<dbReference type="InterPro" id="IPR018303">
    <property type="entry name" value="ATPase_P-typ_P_site"/>
</dbReference>
<dbReference type="GO" id="GO:0005886">
    <property type="term" value="C:plasma membrane"/>
    <property type="evidence" value="ECO:0007669"/>
    <property type="project" value="TreeGrafter"/>
</dbReference>
<feature type="region of interest" description="Disordered" evidence="8">
    <location>
        <begin position="1"/>
        <end position="112"/>
    </location>
</feature>
<name>A0AAV1IEH1_9CHLO</name>
<feature type="compositionally biased region" description="Basic and acidic residues" evidence="8">
    <location>
        <begin position="24"/>
        <end position="33"/>
    </location>
</feature>
<dbReference type="SFLD" id="SFLDF00027">
    <property type="entry name" value="p-type_atpase"/>
    <property type="match status" value="1"/>
</dbReference>
<sequence length="1419" mass="157176">MSNFSVREQLRQLQSSSEPATAEQPHRSPHDFRPSPFERMGYSADAEVHRPVSEDAQEQSFSQRQGLGAGQAGRPGGHRKTLSLPASNFDWQQPHHGRPPDLLSRGSHPIGRRSHSLQQMRERLSIAIHRGSVDPWDRLDQSAGKDVGGQEARRIRLGPNAINEGYKGNSIRTSKYNIVTFLPFFLYAMFSRIAYLYFLCQAALAWWNTVSPFSPYGPTIALVFVLLVAAGKAIIEDKKRHKEDRITNNSTAHVVQSDGSVKDVKWHEVHVGMVLEVQDNENIPADLLCLHCSHGDNICFIKTVNLDGESNLKIRRPVDIQADMPTSATKAKQLLGILSCEPPNSDLHNFIGNFAYQPVAGGGPRTVPVTMNEVLLRGCTIKNSGAVHGLVIYTGPESRIQMNAARPPKKTGAFDSFLNIQITLVLLAQLTICLAFAVGSYAWRQTKGYDNYYLAMDKYSGGNYQNGFVYVIILFITFWILFSYLVPISLFVTIEIIKFVLCSVYIAFDPEMREGPKGEGARARNSDIVEDLGMVEYVFSDKTGTLTSNEMQLRMLSVMAAPFGRIDYKLEDAAGKDAPKVLRDFDGRLASAVEALQRSGRWRQVLDAGGSSQEQLGRPSPAMQGHQTSQRRPTSDPSIQPSSTPSGPQNSSAGSGDFSEAQPLMNGQADSMRRSDAEADSHPVSTDREINGVRASSSGEISTGDQELLGQQTLDFWLNLCICHTLIVEEAKDGGQSVFQGPSPDEVALVEGGRQLGFEFISRDRTTITIRMLGDEAAYEVLNVLDFTSERGRMSIIVRAPDGTLRLHCKGSDAVLLARLRPDMDAGVMDQTHTNLHDFSVKGLRTLVLATRVLDEQMYQEWNRNYENAASSLEDREARIAAVSEKIERDLELVGVTAIEDKLQDGVPQAISQLITAGIKVWMITGDKQETAINIAIGCKLVHHLKDLLIVNAHESEEAARARLQELLRVCQLSGAGPAGKGRPSVQGHSPEMVVDGRTLSRILGTDFEPLLAELANMCSGVVVCRASPSQKATIVRMMKRFQVAQLSGTLKHGPHKGQNRHPIARWLLLPNTVLRKVQNSRKSMSKRMLAIGDGANDVAMIQAADIGVGIMGKEGRQAVNNADFAFSQFRFLVRLLLVHGTLADYRLGRLIKYSFYKNITFAFIFLFFQPFNGVSGQALLDGVTAAFYNAFFTAGPICAFALFDRPVRHLSTLMDFPQMYNRRPALTTRVFWKTGILWAISHAVVIFFVPFLSITTDGPDATTDVYGIGKVMFIGIIGVVSWEIALISRFWTWIFILVWALSYAVTFPFLWALGALFQGLKVYDSSQIGVAVKAFSQPNFWVELILIYLATFSARFLERSLRWLFAPNDSMLLVEIEVAREQQAKRAAAARRKGRGAPKVSEQEMQPLHKDNNSPPIC</sequence>
<feature type="compositionally biased region" description="Polar residues" evidence="8">
    <location>
        <begin position="1"/>
        <end position="19"/>
    </location>
</feature>
<dbReference type="GO" id="GO:0046872">
    <property type="term" value="F:metal ion binding"/>
    <property type="evidence" value="ECO:0007669"/>
    <property type="project" value="UniProtKB-KW"/>
</dbReference>
<dbReference type="SUPFAM" id="SSF81660">
    <property type="entry name" value="Metal cation-transporting ATPase, ATP-binding domain N"/>
    <property type="match status" value="1"/>
</dbReference>
<feature type="transmembrane region" description="Helical" evidence="9">
    <location>
        <begin position="213"/>
        <end position="235"/>
    </location>
</feature>
<keyword evidence="4" id="KW-0460">Magnesium</keyword>
<accession>A0AAV1IEH1</accession>
<dbReference type="SUPFAM" id="SSF81665">
    <property type="entry name" value="Calcium ATPase, transmembrane domain M"/>
    <property type="match status" value="1"/>
</dbReference>
<dbReference type="GO" id="GO:0045332">
    <property type="term" value="P:phospholipid translocation"/>
    <property type="evidence" value="ECO:0007669"/>
    <property type="project" value="TreeGrafter"/>
</dbReference>
<feature type="transmembrane region" description="Helical" evidence="9">
    <location>
        <begin position="1294"/>
        <end position="1321"/>
    </location>
</feature>
<feature type="compositionally biased region" description="Polar residues" evidence="8">
    <location>
        <begin position="694"/>
        <end position="704"/>
    </location>
</feature>
<dbReference type="SFLD" id="SFLDG00002">
    <property type="entry name" value="C1.7:_P-type_atpase_like"/>
    <property type="match status" value="1"/>
</dbReference>
<feature type="transmembrane region" description="Helical" evidence="9">
    <location>
        <begin position="184"/>
        <end position="207"/>
    </location>
</feature>
<dbReference type="Gene3D" id="2.70.150.10">
    <property type="entry name" value="Calcium-transporting ATPase, cytoplasmic transduction domain A"/>
    <property type="match status" value="1"/>
</dbReference>
<dbReference type="InterPro" id="IPR032631">
    <property type="entry name" value="P-type_ATPase_N"/>
</dbReference>
<evidence type="ECO:0000256" key="1">
    <source>
        <dbReference type="ARBA" id="ARBA00004141"/>
    </source>
</evidence>
<dbReference type="GO" id="GO:0140326">
    <property type="term" value="F:ATPase-coupled intramembrane lipid transporter activity"/>
    <property type="evidence" value="ECO:0007669"/>
    <property type="project" value="TreeGrafter"/>
</dbReference>
<feature type="transmembrane region" description="Helical" evidence="9">
    <location>
        <begin position="1231"/>
        <end position="1254"/>
    </location>
</feature>
<keyword evidence="5" id="KW-1278">Translocase</keyword>
<evidence type="ECO:0000256" key="3">
    <source>
        <dbReference type="ARBA" id="ARBA00022723"/>
    </source>
</evidence>
<dbReference type="InterPro" id="IPR023298">
    <property type="entry name" value="ATPase_P-typ_TM_dom_sf"/>
</dbReference>
<evidence type="ECO:0000256" key="9">
    <source>
        <dbReference type="SAM" id="Phobius"/>
    </source>
</evidence>
<dbReference type="Proteomes" id="UP001314263">
    <property type="component" value="Unassembled WGS sequence"/>
</dbReference>
<evidence type="ECO:0000256" key="2">
    <source>
        <dbReference type="ARBA" id="ARBA00022692"/>
    </source>
</evidence>
<dbReference type="InterPro" id="IPR044492">
    <property type="entry name" value="P_typ_ATPase_HD_dom"/>
</dbReference>
<dbReference type="Gene3D" id="3.40.50.1000">
    <property type="entry name" value="HAD superfamily/HAD-like"/>
    <property type="match status" value="1"/>
</dbReference>
<dbReference type="PROSITE" id="PS00154">
    <property type="entry name" value="ATPASE_E1_E2"/>
    <property type="match status" value="1"/>
</dbReference>
<feature type="region of interest" description="Disordered" evidence="8">
    <location>
        <begin position="1388"/>
        <end position="1419"/>
    </location>
</feature>
<dbReference type="InterPro" id="IPR008250">
    <property type="entry name" value="ATPase_P-typ_transduc_dom_A_sf"/>
</dbReference>
<evidence type="ECO:0000259" key="11">
    <source>
        <dbReference type="Pfam" id="PF16212"/>
    </source>
</evidence>
<dbReference type="PANTHER" id="PTHR24092">
    <property type="entry name" value="PROBABLE PHOSPHOLIPID-TRANSPORTING ATPASE"/>
    <property type="match status" value="1"/>
</dbReference>
<dbReference type="GO" id="GO:0005524">
    <property type="term" value="F:ATP binding"/>
    <property type="evidence" value="ECO:0007669"/>
    <property type="project" value="InterPro"/>
</dbReference>
<dbReference type="Pfam" id="PF13246">
    <property type="entry name" value="Cation_ATPase"/>
    <property type="match status" value="1"/>
</dbReference>
<evidence type="ECO:0000256" key="7">
    <source>
        <dbReference type="ARBA" id="ARBA00023136"/>
    </source>
</evidence>
<feature type="transmembrane region" description="Helical" evidence="9">
    <location>
        <begin position="1187"/>
        <end position="1204"/>
    </location>
</feature>
<dbReference type="SUPFAM" id="SSF81653">
    <property type="entry name" value="Calcium ATPase, transduction domain A"/>
    <property type="match status" value="1"/>
</dbReference>
<dbReference type="SUPFAM" id="SSF56784">
    <property type="entry name" value="HAD-like"/>
    <property type="match status" value="1"/>
</dbReference>
<keyword evidence="3" id="KW-0479">Metal-binding</keyword>
<dbReference type="GO" id="GO:0016887">
    <property type="term" value="F:ATP hydrolysis activity"/>
    <property type="evidence" value="ECO:0007669"/>
    <property type="project" value="InterPro"/>
</dbReference>
<dbReference type="InterPro" id="IPR036412">
    <property type="entry name" value="HAD-like_sf"/>
</dbReference>
<dbReference type="NCBIfam" id="TIGR01494">
    <property type="entry name" value="ATPase_P-type"/>
    <property type="match status" value="1"/>
</dbReference>
<dbReference type="InterPro" id="IPR001757">
    <property type="entry name" value="P_typ_ATPase"/>
</dbReference>
<evidence type="ECO:0008006" key="14">
    <source>
        <dbReference type="Google" id="ProtNLM"/>
    </source>
</evidence>
<evidence type="ECO:0000256" key="8">
    <source>
        <dbReference type="SAM" id="MobiDB-lite"/>
    </source>
</evidence>